<gene>
    <name evidence="2" type="ORF">DFH08DRAFT_843810</name>
</gene>
<protein>
    <submittedName>
        <fullName evidence="2">Uncharacterized protein</fullName>
    </submittedName>
</protein>
<evidence type="ECO:0000313" key="2">
    <source>
        <dbReference type="EMBL" id="KAJ7361337.1"/>
    </source>
</evidence>
<accession>A0AAD7AKQ3</accession>
<evidence type="ECO:0000256" key="1">
    <source>
        <dbReference type="SAM" id="MobiDB-lite"/>
    </source>
</evidence>
<proteinExistence type="predicted"/>
<keyword evidence="3" id="KW-1185">Reference proteome</keyword>
<comment type="caution">
    <text evidence="2">The sequence shown here is derived from an EMBL/GenBank/DDBJ whole genome shotgun (WGS) entry which is preliminary data.</text>
</comment>
<sequence>MSTYTKYAVPTAPAYGLFPTGATSPNAFMSHHQSPRDNHTMYAQFSAPAATAPGAQQPSSSGQGSLSKRFSTRK</sequence>
<organism evidence="2 3">
    <name type="scientific">Mycena albidolilacea</name>
    <dbReference type="NCBI Taxonomy" id="1033008"/>
    <lineage>
        <taxon>Eukaryota</taxon>
        <taxon>Fungi</taxon>
        <taxon>Dikarya</taxon>
        <taxon>Basidiomycota</taxon>
        <taxon>Agaricomycotina</taxon>
        <taxon>Agaricomycetes</taxon>
        <taxon>Agaricomycetidae</taxon>
        <taxon>Agaricales</taxon>
        <taxon>Marasmiineae</taxon>
        <taxon>Mycenaceae</taxon>
        <taxon>Mycena</taxon>
    </lineage>
</organism>
<dbReference type="Proteomes" id="UP001218218">
    <property type="component" value="Unassembled WGS sequence"/>
</dbReference>
<feature type="region of interest" description="Disordered" evidence="1">
    <location>
        <begin position="17"/>
        <end position="74"/>
    </location>
</feature>
<evidence type="ECO:0000313" key="3">
    <source>
        <dbReference type="Proteomes" id="UP001218218"/>
    </source>
</evidence>
<dbReference type="AlphaFoldDB" id="A0AAD7AKQ3"/>
<dbReference type="EMBL" id="JARIHO010000005">
    <property type="protein sequence ID" value="KAJ7361337.1"/>
    <property type="molecule type" value="Genomic_DNA"/>
</dbReference>
<feature type="compositionally biased region" description="Low complexity" evidence="1">
    <location>
        <begin position="43"/>
        <end position="65"/>
    </location>
</feature>
<reference evidence="2" key="1">
    <citation type="submission" date="2023-03" db="EMBL/GenBank/DDBJ databases">
        <title>Massive genome expansion in bonnet fungi (Mycena s.s.) driven by repeated elements and novel gene families across ecological guilds.</title>
        <authorList>
            <consortium name="Lawrence Berkeley National Laboratory"/>
            <person name="Harder C.B."/>
            <person name="Miyauchi S."/>
            <person name="Viragh M."/>
            <person name="Kuo A."/>
            <person name="Thoen E."/>
            <person name="Andreopoulos B."/>
            <person name="Lu D."/>
            <person name="Skrede I."/>
            <person name="Drula E."/>
            <person name="Henrissat B."/>
            <person name="Morin E."/>
            <person name="Kohler A."/>
            <person name="Barry K."/>
            <person name="LaButti K."/>
            <person name="Morin E."/>
            <person name="Salamov A."/>
            <person name="Lipzen A."/>
            <person name="Mereny Z."/>
            <person name="Hegedus B."/>
            <person name="Baldrian P."/>
            <person name="Stursova M."/>
            <person name="Weitz H."/>
            <person name="Taylor A."/>
            <person name="Grigoriev I.V."/>
            <person name="Nagy L.G."/>
            <person name="Martin F."/>
            <person name="Kauserud H."/>
        </authorList>
    </citation>
    <scope>NUCLEOTIDE SEQUENCE</scope>
    <source>
        <strain evidence="2">CBHHK002</strain>
    </source>
</reference>
<name>A0AAD7AKQ3_9AGAR</name>